<proteinExistence type="inferred from homology"/>
<sequence length="369" mass="40529">MPREPSDPDKEPLINAALTNEKHVFIPVHLPAPKKSKYRFSILLWLSFQTTFHSLLLIYSRSRPNVDIYLPSVAVLFTEIIKAIACMCIIKVTEKEHGLRASLVKHVINAPTQVLKMAVPAVLYTFQTNLLYLAATYIDPATFMVLQQLKIFSSAVSSVFLLNRRIAAGQWGALFLLFLGVCTVQLSRTSTGKKTSEDNFIGVLCVTMAAATSGFAGVYMERQLKSIEPVSIWMRNIQMGTMAIPASFFTIIAQDGQSVLSGQISLTRGFDFVAWCTVASAALGGMSVAACIKYADNIAKDFASATAIVMTTIGSIFLFNFSPSWVFCVGAIMVMTSTYLFSKFKPNPMKVEQKKPVVIDEDGELAKGL</sequence>
<evidence type="ECO:0000256" key="5">
    <source>
        <dbReference type="ARBA" id="ARBA00022989"/>
    </source>
</evidence>
<keyword evidence="11" id="KW-1185">Reference proteome</keyword>
<evidence type="ECO:0000256" key="7">
    <source>
        <dbReference type="SAM" id="Phobius"/>
    </source>
</evidence>
<dbReference type="NCBIfam" id="TIGR00803">
    <property type="entry name" value="nst"/>
    <property type="match status" value="1"/>
</dbReference>
<evidence type="ECO:0000313" key="12">
    <source>
        <dbReference type="WBParaSite" id="BXY_0065300.1"/>
    </source>
</evidence>
<dbReference type="GO" id="GO:0000139">
    <property type="term" value="C:Golgi membrane"/>
    <property type="evidence" value="ECO:0007669"/>
    <property type="project" value="InterPro"/>
</dbReference>
<evidence type="ECO:0000256" key="4">
    <source>
        <dbReference type="ARBA" id="ARBA00022692"/>
    </source>
</evidence>
<dbReference type="EMBL" id="CAJFCV020000004">
    <property type="protein sequence ID" value="CAG9119150.1"/>
    <property type="molecule type" value="Genomic_DNA"/>
</dbReference>
<dbReference type="OrthoDB" id="408493at2759"/>
<dbReference type="PIRSF" id="PIRSF005799">
    <property type="entry name" value="UDP-gal_transpt"/>
    <property type="match status" value="1"/>
</dbReference>
<dbReference type="Proteomes" id="UP000095284">
    <property type="component" value="Unplaced"/>
</dbReference>
<dbReference type="eggNOG" id="KOG2234">
    <property type="taxonomic scope" value="Eukaryota"/>
</dbReference>
<reference evidence="9" key="2">
    <citation type="submission" date="2020-08" db="EMBL/GenBank/DDBJ databases">
        <authorList>
            <person name="Kikuchi T."/>
        </authorList>
    </citation>
    <scope>NUCLEOTIDE SEQUENCE</scope>
    <source>
        <strain evidence="8">Ka4C1</strain>
    </source>
</reference>
<dbReference type="Pfam" id="PF04142">
    <property type="entry name" value="Nuc_sug_transp"/>
    <property type="match status" value="1"/>
</dbReference>
<dbReference type="PANTHER" id="PTHR10231">
    <property type="entry name" value="NUCLEOTIDE-SUGAR TRANSMEMBRANE TRANSPORTER"/>
    <property type="match status" value="1"/>
</dbReference>
<dbReference type="InterPro" id="IPR037185">
    <property type="entry name" value="EmrE-like"/>
</dbReference>
<evidence type="ECO:0000256" key="3">
    <source>
        <dbReference type="ARBA" id="ARBA00022597"/>
    </source>
</evidence>
<name>A0A1I7RIX1_BURXY</name>
<dbReference type="Proteomes" id="UP000582659">
    <property type="component" value="Unassembled WGS sequence"/>
</dbReference>
<keyword evidence="3" id="KW-0762">Sugar transport</keyword>
<protein>
    <submittedName>
        <fullName evidence="8">(pine wood nematode) hypothetical protein</fullName>
    </submittedName>
</protein>
<evidence type="ECO:0000256" key="1">
    <source>
        <dbReference type="ARBA" id="ARBA00004141"/>
    </source>
</evidence>
<feature type="transmembrane region" description="Helical" evidence="7">
    <location>
        <begin position="169"/>
        <end position="188"/>
    </location>
</feature>
<dbReference type="SUPFAM" id="SSF103481">
    <property type="entry name" value="Multidrug resistance efflux transporter EmrE"/>
    <property type="match status" value="1"/>
</dbReference>
<dbReference type="WBParaSite" id="BXY_0065300.1">
    <property type="protein sequence ID" value="BXY_0065300.1"/>
    <property type="gene ID" value="BXY_0065300"/>
</dbReference>
<evidence type="ECO:0000313" key="11">
    <source>
        <dbReference type="Proteomes" id="UP000659654"/>
    </source>
</evidence>
<reference evidence="12" key="1">
    <citation type="submission" date="2016-11" db="UniProtKB">
        <authorList>
            <consortium name="WormBaseParasite"/>
        </authorList>
    </citation>
    <scope>IDENTIFICATION</scope>
</reference>
<accession>A0A1I7RIX1</accession>
<keyword evidence="5 7" id="KW-1133">Transmembrane helix</keyword>
<feature type="transmembrane region" description="Helical" evidence="7">
    <location>
        <begin position="232"/>
        <end position="252"/>
    </location>
</feature>
<dbReference type="EMBL" id="CAJFDI010000004">
    <property type="protein sequence ID" value="CAD5228541.1"/>
    <property type="molecule type" value="Genomic_DNA"/>
</dbReference>
<keyword evidence="6 7" id="KW-0472">Membrane</keyword>
<feature type="transmembrane region" description="Helical" evidence="7">
    <location>
        <begin position="272"/>
        <end position="295"/>
    </location>
</feature>
<comment type="subcellular location">
    <subcellularLocation>
        <location evidence="1">Membrane</location>
        <topology evidence="1">Multi-pass membrane protein</topology>
    </subcellularLocation>
</comment>
<dbReference type="SMR" id="A0A1I7RIX1"/>
<evidence type="ECO:0000313" key="10">
    <source>
        <dbReference type="Proteomes" id="UP000095284"/>
    </source>
</evidence>
<evidence type="ECO:0000256" key="6">
    <source>
        <dbReference type="ARBA" id="ARBA00023136"/>
    </source>
</evidence>
<organism evidence="10 12">
    <name type="scientific">Bursaphelenchus xylophilus</name>
    <name type="common">Pinewood nematode worm</name>
    <name type="synonym">Aphelenchoides xylophilus</name>
    <dbReference type="NCBI Taxonomy" id="6326"/>
    <lineage>
        <taxon>Eukaryota</taxon>
        <taxon>Metazoa</taxon>
        <taxon>Ecdysozoa</taxon>
        <taxon>Nematoda</taxon>
        <taxon>Chromadorea</taxon>
        <taxon>Rhabditida</taxon>
        <taxon>Tylenchina</taxon>
        <taxon>Tylenchomorpha</taxon>
        <taxon>Aphelenchoidea</taxon>
        <taxon>Aphelenchoididae</taxon>
        <taxon>Bursaphelenchus</taxon>
    </lineage>
</organism>
<dbReference type="Proteomes" id="UP000659654">
    <property type="component" value="Unassembled WGS sequence"/>
</dbReference>
<dbReference type="AlphaFoldDB" id="A0A1I7RIX1"/>
<evidence type="ECO:0000313" key="8">
    <source>
        <dbReference type="EMBL" id="CAD5228541.1"/>
    </source>
</evidence>
<keyword evidence="4 7" id="KW-0812">Transmembrane</keyword>
<evidence type="ECO:0000313" key="9">
    <source>
        <dbReference type="EMBL" id="CAG9119150.1"/>
    </source>
</evidence>
<feature type="transmembrane region" description="Helical" evidence="7">
    <location>
        <begin position="200"/>
        <end position="220"/>
    </location>
</feature>
<comment type="similarity">
    <text evidence="2">Belongs to the nucleotide-sugar transporter family. SLC35A subfamily.</text>
</comment>
<dbReference type="InterPro" id="IPR007271">
    <property type="entry name" value="Nuc_sug_transpt"/>
</dbReference>
<gene>
    <name evidence="8" type="ORF">BXYJ_LOCUS10496</name>
</gene>
<feature type="transmembrane region" description="Helical" evidence="7">
    <location>
        <begin position="42"/>
        <end position="62"/>
    </location>
</feature>
<feature type="transmembrane region" description="Helical" evidence="7">
    <location>
        <begin position="68"/>
        <end position="93"/>
    </location>
</feature>
<keyword evidence="3" id="KW-0813">Transport</keyword>
<evidence type="ECO:0000256" key="2">
    <source>
        <dbReference type="ARBA" id="ARBA00009976"/>
    </source>
</evidence>
<dbReference type="GO" id="GO:0015165">
    <property type="term" value="F:pyrimidine nucleotide-sugar transmembrane transporter activity"/>
    <property type="evidence" value="ECO:0007669"/>
    <property type="project" value="InterPro"/>
</dbReference>